<evidence type="ECO:0000313" key="1">
    <source>
        <dbReference type="EMBL" id="KAL2277571.1"/>
    </source>
</evidence>
<organism evidence="1 2">
    <name type="scientific">Diaporthe vaccinii</name>
    <dbReference type="NCBI Taxonomy" id="105482"/>
    <lineage>
        <taxon>Eukaryota</taxon>
        <taxon>Fungi</taxon>
        <taxon>Dikarya</taxon>
        <taxon>Ascomycota</taxon>
        <taxon>Pezizomycotina</taxon>
        <taxon>Sordariomycetes</taxon>
        <taxon>Sordariomycetidae</taxon>
        <taxon>Diaporthales</taxon>
        <taxon>Diaporthaceae</taxon>
        <taxon>Diaporthe</taxon>
        <taxon>Diaporthe eres species complex</taxon>
    </lineage>
</organism>
<dbReference type="Proteomes" id="UP001600888">
    <property type="component" value="Unassembled WGS sequence"/>
</dbReference>
<comment type="caution">
    <text evidence="1">The sequence shown here is derived from an EMBL/GenBank/DDBJ whole genome shotgun (WGS) entry which is preliminary data.</text>
</comment>
<accession>A0ABR4E5C8</accession>
<proteinExistence type="predicted"/>
<protein>
    <submittedName>
        <fullName evidence="1">Uncharacterized protein</fullName>
    </submittedName>
</protein>
<name>A0ABR4E5C8_9PEZI</name>
<dbReference type="EMBL" id="JBAWTH010000097">
    <property type="protein sequence ID" value="KAL2277571.1"/>
    <property type="molecule type" value="Genomic_DNA"/>
</dbReference>
<evidence type="ECO:0000313" key="2">
    <source>
        <dbReference type="Proteomes" id="UP001600888"/>
    </source>
</evidence>
<gene>
    <name evidence="1" type="ORF">FJTKL_15323</name>
</gene>
<keyword evidence="2" id="KW-1185">Reference proteome</keyword>
<reference evidence="1 2" key="1">
    <citation type="submission" date="2024-03" db="EMBL/GenBank/DDBJ databases">
        <title>A high-quality draft genome sequence of Diaporthe vaccinii, a causative agent of upright dieback and viscid rot disease in cranberry plants.</title>
        <authorList>
            <person name="Sarrasin M."/>
            <person name="Lang B.F."/>
            <person name="Burger G."/>
        </authorList>
    </citation>
    <scope>NUCLEOTIDE SEQUENCE [LARGE SCALE GENOMIC DNA]</scope>
    <source>
        <strain evidence="1 2">IS7</strain>
    </source>
</reference>
<sequence length="244" mass="27925">MEEAPSSPATITAKNQALFFTLPAELRIQMYAMVIADMPSTEDLDHPVGDFNLCQPALAKVNRQLRGEVLRMWYREKSFGICIDPKWHSDVERVWQDFVGRFKAHTAGADGSHHLSGIRRLQVELWHPCAPFNPRFGRYRVPRPGETPLWACNGVYIRFGAHGKPLSQGVGVVHTNWTDRRLVRGLLETSILDTRRDWGYSSLRQFWETYPFERLVDLVMMIAGECKEAASSLHISTSLVPIFW</sequence>